<evidence type="ECO:0000256" key="7">
    <source>
        <dbReference type="SAM" id="MobiDB-lite"/>
    </source>
</evidence>
<dbReference type="CDD" id="cd00044">
    <property type="entry name" value="CysPc"/>
    <property type="match status" value="1"/>
</dbReference>
<evidence type="ECO:0000256" key="3">
    <source>
        <dbReference type="ARBA" id="ARBA00022801"/>
    </source>
</evidence>
<dbReference type="InterPro" id="IPR022684">
    <property type="entry name" value="Calpain_cysteine_protease"/>
</dbReference>
<dbReference type="GO" id="GO:0004198">
    <property type="term" value="F:calcium-dependent cysteine-type endopeptidase activity"/>
    <property type="evidence" value="ECO:0007669"/>
    <property type="project" value="InterPro"/>
</dbReference>
<dbReference type="AlphaFoldDB" id="A0AA36JMK9"/>
<evidence type="ECO:0000256" key="5">
    <source>
        <dbReference type="PIRSR" id="PIRSR622684-1"/>
    </source>
</evidence>
<evidence type="ECO:0000256" key="2">
    <source>
        <dbReference type="ARBA" id="ARBA00022670"/>
    </source>
</evidence>
<comment type="similarity">
    <text evidence="1">Belongs to the peptidase C2 family.</text>
</comment>
<evidence type="ECO:0000256" key="4">
    <source>
        <dbReference type="ARBA" id="ARBA00022807"/>
    </source>
</evidence>
<dbReference type="PANTHER" id="PTHR10183">
    <property type="entry name" value="CALPAIN"/>
    <property type="match status" value="1"/>
</dbReference>
<evidence type="ECO:0000256" key="1">
    <source>
        <dbReference type="ARBA" id="ARBA00007623"/>
    </source>
</evidence>
<accession>A0AA36JMK9</accession>
<feature type="compositionally biased region" description="Acidic residues" evidence="7">
    <location>
        <begin position="491"/>
        <end position="502"/>
    </location>
</feature>
<dbReference type="Pfam" id="PF00648">
    <property type="entry name" value="Peptidase_C2"/>
    <property type="match status" value="1"/>
</dbReference>
<evidence type="ECO:0000313" key="9">
    <source>
        <dbReference type="EMBL" id="CAJ1409007.1"/>
    </source>
</evidence>
<feature type="domain" description="Calpain catalytic" evidence="8">
    <location>
        <begin position="36"/>
        <end position="337"/>
    </location>
</feature>
<feature type="active site" evidence="5 6">
    <location>
        <position position="107"/>
    </location>
</feature>
<dbReference type="PRINTS" id="PR00704">
    <property type="entry name" value="CALPAIN"/>
</dbReference>
<dbReference type="GO" id="GO:0006508">
    <property type="term" value="P:proteolysis"/>
    <property type="evidence" value="ECO:0007669"/>
    <property type="project" value="UniProtKB-KW"/>
</dbReference>
<dbReference type="InterPro" id="IPR038765">
    <property type="entry name" value="Papain-like_cys_pep_sf"/>
</dbReference>
<dbReference type="SMART" id="SM00230">
    <property type="entry name" value="CysPc"/>
    <property type="match status" value="1"/>
</dbReference>
<evidence type="ECO:0000259" key="8">
    <source>
        <dbReference type="PROSITE" id="PS50203"/>
    </source>
</evidence>
<dbReference type="Gene3D" id="3.90.70.10">
    <property type="entry name" value="Cysteine proteinases"/>
    <property type="match status" value="1"/>
</dbReference>
<evidence type="ECO:0000256" key="6">
    <source>
        <dbReference type="PROSITE-ProRule" id="PRU00239"/>
    </source>
</evidence>
<reference evidence="9" key="1">
    <citation type="submission" date="2023-08" db="EMBL/GenBank/DDBJ databases">
        <authorList>
            <person name="Chen Y."/>
            <person name="Shah S."/>
            <person name="Dougan E. K."/>
            <person name="Thang M."/>
            <person name="Chan C."/>
        </authorList>
    </citation>
    <scope>NUCLEOTIDE SEQUENCE</scope>
</reference>
<dbReference type="GO" id="GO:0005737">
    <property type="term" value="C:cytoplasm"/>
    <property type="evidence" value="ECO:0007669"/>
    <property type="project" value="TreeGrafter"/>
</dbReference>
<keyword evidence="3 6" id="KW-0378">Hydrolase</keyword>
<name>A0AA36JMK9_9DINO</name>
<organism evidence="9 10">
    <name type="scientific">Effrenium voratum</name>
    <dbReference type="NCBI Taxonomy" id="2562239"/>
    <lineage>
        <taxon>Eukaryota</taxon>
        <taxon>Sar</taxon>
        <taxon>Alveolata</taxon>
        <taxon>Dinophyceae</taxon>
        <taxon>Suessiales</taxon>
        <taxon>Symbiodiniaceae</taxon>
        <taxon>Effrenium</taxon>
    </lineage>
</organism>
<dbReference type="InterPro" id="IPR001300">
    <property type="entry name" value="Peptidase_C2_calpain_cat"/>
</dbReference>
<dbReference type="PROSITE" id="PS50203">
    <property type="entry name" value="CALPAIN_CAT"/>
    <property type="match status" value="1"/>
</dbReference>
<feature type="active site" evidence="5 6">
    <location>
        <position position="261"/>
    </location>
</feature>
<keyword evidence="4 6" id="KW-0788">Thiol protease</keyword>
<keyword evidence="10" id="KW-1185">Reference proteome</keyword>
<feature type="region of interest" description="Disordered" evidence="7">
    <location>
        <begin position="476"/>
        <end position="506"/>
    </location>
</feature>
<sequence>VARFTTPDIVGYDKRCLPDEGSWLQLRASLQEKQAAFQDESFGPNDGSLYGGTEADLSDKAAAGQKATFKVELWQRIWEMDHAKQGGPLVKNGASAHDIEQGQLGDCYFVSALAALAESPAFMARLLPGAQTINPEGIYAVRFWQDGEWRVVVVDDQLPCRKPNRLFFAAARNGDFWVSLVEKAYAKLCGSYYAIKSGSQPDAFLALTGLTMPQTIKLRSYRPDPEDKKELYRLMRECASTGGLLGCASKGKWEKGIAPLHAYTVLGLREVETVDGEMLKMVHIRNPWGAGIEWKGKFSDGDSAWDSVHEAVREDMNAKKAKDGTWWMTLDDFCEHFFCAYFGWHYGETCSLYQVATEQGESGLRPSITVQIRTAGPVRAYIQGPTKRAVPKQAQGQLPVLEVTSKHSKEGKGAQKTKCRTRSKADMVFHAGPGDSVDLNIRLESPGRVYVTLVCPPDSAVLANHGNEMVFLSSYRPSLPEPAEPQPKPEEPEEPEEPEAESPDFQALKSIVQRQGAADWLMGPTRRK</sequence>
<proteinExistence type="inferred from homology"/>
<comment type="caution">
    <text evidence="9">The sequence shown here is derived from an EMBL/GenBank/DDBJ whole genome shotgun (WGS) entry which is preliminary data.</text>
</comment>
<feature type="active site" evidence="5 6">
    <location>
        <position position="286"/>
    </location>
</feature>
<dbReference type="EMBL" id="CAUJNA010003746">
    <property type="protein sequence ID" value="CAJ1409007.1"/>
    <property type="molecule type" value="Genomic_DNA"/>
</dbReference>
<dbReference type="InterPro" id="IPR000169">
    <property type="entry name" value="Pept_cys_AS"/>
</dbReference>
<feature type="non-terminal residue" evidence="9">
    <location>
        <position position="528"/>
    </location>
</feature>
<dbReference type="PROSITE" id="PS00139">
    <property type="entry name" value="THIOL_PROTEASE_CYS"/>
    <property type="match status" value="1"/>
</dbReference>
<evidence type="ECO:0000313" key="10">
    <source>
        <dbReference type="Proteomes" id="UP001178507"/>
    </source>
</evidence>
<keyword evidence="2 6" id="KW-0645">Protease</keyword>
<dbReference type="Proteomes" id="UP001178507">
    <property type="component" value="Unassembled WGS sequence"/>
</dbReference>
<dbReference type="SUPFAM" id="SSF54001">
    <property type="entry name" value="Cysteine proteinases"/>
    <property type="match status" value="1"/>
</dbReference>
<protein>
    <recommendedName>
        <fullName evidence="8">Calpain catalytic domain-containing protein</fullName>
    </recommendedName>
</protein>
<dbReference type="PANTHER" id="PTHR10183:SF379">
    <property type="entry name" value="CALPAIN-5"/>
    <property type="match status" value="1"/>
</dbReference>
<gene>
    <name evidence="9" type="ORF">EVOR1521_LOCUS30213</name>
</gene>